<dbReference type="AlphaFoldDB" id="A0A5C8P3T8"/>
<dbReference type="OrthoDB" id="9810270at2"/>
<keyword evidence="1" id="KW-0812">Transmembrane</keyword>
<feature type="transmembrane region" description="Helical" evidence="1">
    <location>
        <begin position="57"/>
        <end position="87"/>
    </location>
</feature>
<sequence>MKLFSPLYRLAMTWSRHPRAPWYLGGLSFAESSFFPVPPDVMLAPMSLANPRRAMAFALLTTLTSVAGGLFGYAIGLFAIDAILPWLQEGRYWPAYETAVAWFDEWGVWAVFIAGFSPIPYKVFTIAAGALSMALLPFTIASLVGRGLRFFLVAGLMAWGGERMEAMLQRYVDRLGWATVALVVVAGVWYAWR</sequence>
<dbReference type="PANTHER" id="PTHR42709:SF11">
    <property type="entry name" value="DEDA FAMILY PROTEIN"/>
    <property type="match status" value="1"/>
</dbReference>
<keyword evidence="1" id="KW-0472">Membrane</keyword>
<gene>
    <name evidence="3" type="ORF">FHP08_01065</name>
</gene>
<dbReference type="Proteomes" id="UP000321548">
    <property type="component" value="Unassembled WGS sequence"/>
</dbReference>
<evidence type="ECO:0000256" key="1">
    <source>
        <dbReference type="SAM" id="Phobius"/>
    </source>
</evidence>
<dbReference type="PANTHER" id="PTHR42709">
    <property type="entry name" value="ALKALINE PHOSPHATASE LIKE PROTEIN"/>
    <property type="match status" value="1"/>
</dbReference>
<name>A0A5C8P3T8_9BURK</name>
<dbReference type="InterPro" id="IPR032816">
    <property type="entry name" value="VTT_dom"/>
</dbReference>
<dbReference type="GO" id="GO:0005886">
    <property type="term" value="C:plasma membrane"/>
    <property type="evidence" value="ECO:0007669"/>
    <property type="project" value="TreeGrafter"/>
</dbReference>
<reference evidence="3 4" key="1">
    <citation type="submission" date="2019-06" db="EMBL/GenBank/DDBJ databases">
        <title>Quisquiliibacterium sp. nov., isolated from a maize field.</title>
        <authorList>
            <person name="Lin S.-Y."/>
            <person name="Tsai C.-F."/>
            <person name="Young C.-C."/>
        </authorList>
    </citation>
    <scope>NUCLEOTIDE SEQUENCE [LARGE SCALE GENOMIC DNA]</scope>
    <source>
        <strain evidence="3 4">CC-CFT501</strain>
    </source>
</reference>
<protein>
    <submittedName>
        <fullName evidence="3">DedA family protein</fullName>
    </submittedName>
</protein>
<evidence type="ECO:0000259" key="2">
    <source>
        <dbReference type="Pfam" id="PF09335"/>
    </source>
</evidence>
<organism evidence="3 4">
    <name type="scientific">Zeimonas arvi</name>
    <dbReference type="NCBI Taxonomy" id="2498847"/>
    <lineage>
        <taxon>Bacteria</taxon>
        <taxon>Pseudomonadati</taxon>
        <taxon>Pseudomonadota</taxon>
        <taxon>Betaproteobacteria</taxon>
        <taxon>Burkholderiales</taxon>
        <taxon>Burkholderiaceae</taxon>
        <taxon>Zeimonas</taxon>
    </lineage>
</organism>
<proteinExistence type="predicted"/>
<feature type="transmembrane region" description="Helical" evidence="1">
    <location>
        <begin position="133"/>
        <end position="159"/>
    </location>
</feature>
<feature type="transmembrane region" description="Helical" evidence="1">
    <location>
        <begin position="171"/>
        <end position="192"/>
    </location>
</feature>
<dbReference type="RefSeq" id="WP_147702452.1">
    <property type="nucleotide sequence ID" value="NZ_VDUY01000001.1"/>
</dbReference>
<dbReference type="EMBL" id="VDUY01000001">
    <property type="protein sequence ID" value="TXL68311.1"/>
    <property type="molecule type" value="Genomic_DNA"/>
</dbReference>
<keyword evidence="4" id="KW-1185">Reference proteome</keyword>
<evidence type="ECO:0000313" key="4">
    <source>
        <dbReference type="Proteomes" id="UP000321548"/>
    </source>
</evidence>
<feature type="domain" description="VTT" evidence="2">
    <location>
        <begin position="55"/>
        <end position="157"/>
    </location>
</feature>
<keyword evidence="1" id="KW-1133">Transmembrane helix</keyword>
<evidence type="ECO:0000313" key="3">
    <source>
        <dbReference type="EMBL" id="TXL68311.1"/>
    </source>
</evidence>
<dbReference type="InterPro" id="IPR051311">
    <property type="entry name" value="DedA_domain"/>
</dbReference>
<dbReference type="Pfam" id="PF09335">
    <property type="entry name" value="VTT_dom"/>
    <property type="match status" value="1"/>
</dbReference>
<accession>A0A5C8P3T8</accession>
<comment type="caution">
    <text evidence="3">The sequence shown here is derived from an EMBL/GenBank/DDBJ whole genome shotgun (WGS) entry which is preliminary data.</text>
</comment>
<feature type="transmembrane region" description="Helical" evidence="1">
    <location>
        <begin position="99"/>
        <end position="121"/>
    </location>
</feature>